<dbReference type="PROSITE" id="PS01124">
    <property type="entry name" value="HTH_ARAC_FAMILY_2"/>
    <property type="match status" value="1"/>
</dbReference>
<dbReference type="AlphaFoldDB" id="A0A7T1B0V1"/>
<name>A0A7T1B0V1_9STAP</name>
<evidence type="ECO:0000256" key="1">
    <source>
        <dbReference type="ARBA" id="ARBA00023015"/>
    </source>
</evidence>
<evidence type="ECO:0000256" key="3">
    <source>
        <dbReference type="ARBA" id="ARBA00023163"/>
    </source>
</evidence>
<dbReference type="Proteomes" id="UP000594455">
    <property type="component" value="Chromosome"/>
</dbReference>
<dbReference type="PANTHER" id="PTHR43280:SF28">
    <property type="entry name" value="HTH-TYPE TRANSCRIPTIONAL ACTIVATOR RHAS"/>
    <property type="match status" value="1"/>
</dbReference>
<dbReference type="PANTHER" id="PTHR43280">
    <property type="entry name" value="ARAC-FAMILY TRANSCRIPTIONAL REGULATOR"/>
    <property type="match status" value="1"/>
</dbReference>
<sequence length="234" mass="27691">MIKIHDDVLIINHSDLYTILGGKQIIEIKIPLILLSQNQQHLFTSHYNYQKLQSSHTLKLLILQIISEYHYNTTINTTLFFDILQLLNTEAYVTHTKIYKPIICSQSTPLNNIASYINRYSLQTLTSQHLAQKLYFSPSYISLLFIRYLNVSFKYYLTSLKIALSIPELLLTNSTITSIAYFFGFKNYYNYLTHFKNHLNTTPLAFRQQYNYLPNYPNIHINISPIEFQKRYRR</sequence>
<feature type="domain" description="HTH araC/xylS-type" evidence="4">
    <location>
        <begin position="111"/>
        <end position="209"/>
    </location>
</feature>
<evidence type="ECO:0000313" key="6">
    <source>
        <dbReference type="Proteomes" id="UP000594455"/>
    </source>
</evidence>
<evidence type="ECO:0000259" key="4">
    <source>
        <dbReference type="PROSITE" id="PS01124"/>
    </source>
</evidence>
<dbReference type="Gene3D" id="1.10.10.60">
    <property type="entry name" value="Homeodomain-like"/>
    <property type="match status" value="2"/>
</dbReference>
<dbReference type="InterPro" id="IPR018060">
    <property type="entry name" value="HTH_AraC"/>
</dbReference>
<organism evidence="5 6">
    <name type="scientific">Staphylococcus lloydii</name>
    <dbReference type="NCBI Taxonomy" id="2781774"/>
    <lineage>
        <taxon>Bacteria</taxon>
        <taxon>Bacillati</taxon>
        <taxon>Bacillota</taxon>
        <taxon>Bacilli</taxon>
        <taxon>Bacillales</taxon>
        <taxon>Staphylococcaceae</taxon>
        <taxon>Staphylococcus</taxon>
    </lineage>
</organism>
<protein>
    <submittedName>
        <fullName evidence="5">Helix-turn-helix domain-containing protein</fullName>
    </submittedName>
</protein>
<keyword evidence="3" id="KW-0804">Transcription</keyword>
<dbReference type="GO" id="GO:0043565">
    <property type="term" value="F:sequence-specific DNA binding"/>
    <property type="evidence" value="ECO:0007669"/>
    <property type="project" value="InterPro"/>
</dbReference>
<dbReference type="SUPFAM" id="SSF46689">
    <property type="entry name" value="Homeodomain-like"/>
    <property type="match status" value="1"/>
</dbReference>
<evidence type="ECO:0000313" key="5">
    <source>
        <dbReference type="EMBL" id="QPM75689.1"/>
    </source>
</evidence>
<keyword evidence="6" id="KW-1185">Reference proteome</keyword>
<dbReference type="GO" id="GO:0003700">
    <property type="term" value="F:DNA-binding transcription factor activity"/>
    <property type="evidence" value="ECO:0007669"/>
    <property type="project" value="InterPro"/>
</dbReference>
<dbReference type="KEGG" id="sllo:ISP08_02835"/>
<dbReference type="SMART" id="SM00342">
    <property type="entry name" value="HTH_ARAC"/>
    <property type="match status" value="1"/>
</dbReference>
<keyword evidence="2" id="KW-0238">DNA-binding</keyword>
<dbReference type="InterPro" id="IPR009057">
    <property type="entry name" value="Homeodomain-like_sf"/>
</dbReference>
<evidence type="ECO:0000256" key="2">
    <source>
        <dbReference type="ARBA" id="ARBA00023125"/>
    </source>
</evidence>
<dbReference type="EMBL" id="CP064056">
    <property type="protein sequence ID" value="QPM75689.1"/>
    <property type="molecule type" value="Genomic_DNA"/>
</dbReference>
<reference evidence="5 6" key="1">
    <citation type="submission" date="2020-10" db="EMBL/GenBank/DDBJ databases">
        <title>Closed genome sequences of Staphylococcus lloydii sp. nov. and Staphylococcus durrellii sp. nov. Isolated from Captive Fruit Bats (Pteropus livingstonii).</title>
        <authorList>
            <person name="Fountain K."/>
        </authorList>
    </citation>
    <scope>NUCLEOTIDE SEQUENCE [LARGE SCALE GENOMIC DNA]</scope>
    <source>
        <strain evidence="5 6">23_2_7_LY</strain>
    </source>
</reference>
<keyword evidence="1" id="KW-0805">Transcription regulation</keyword>
<dbReference type="RefSeq" id="WP_195719302.1">
    <property type="nucleotide sequence ID" value="NZ_CP064056.1"/>
</dbReference>
<accession>A0A7T1B0V1</accession>
<gene>
    <name evidence="5" type="ORF">ISP08_02835</name>
</gene>
<proteinExistence type="predicted"/>
<dbReference type="Pfam" id="PF12833">
    <property type="entry name" value="HTH_18"/>
    <property type="match status" value="1"/>
</dbReference>